<keyword evidence="3" id="KW-1133">Transmembrane helix</keyword>
<feature type="domain" description="CusB-like beta-barrel" evidence="6">
    <location>
        <begin position="325"/>
        <end position="367"/>
    </location>
</feature>
<comment type="caution">
    <text evidence="7">The sequence shown here is derived from an EMBL/GenBank/DDBJ whole genome shotgun (WGS) entry which is preliminary data.</text>
</comment>
<dbReference type="PANTHER" id="PTHR30386">
    <property type="entry name" value="MEMBRANE FUSION SUBUNIT OF EMRAB-TOLC MULTIDRUG EFFLUX PUMP"/>
    <property type="match status" value="1"/>
</dbReference>
<dbReference type="InterPro" id="IPR058625">
    <property type="entry name" value="MdtA-like_BSH"/>
</dbReference>
<dbReference type="Gene3D" id="2.40.50.100">
    <property type="match status" value="1"/>
</dbReference>
<accession>A0A6C1KF61</accession>
<sequence length="424" mass="44377">MTQANRIETAAEDAVPQALAYPPPADASPLAVSQVEPSPAVGVTVLKRPAGAPGAKPGGAPPVIDAPASAPAGAAPPKKRALKSYVFGALLVALAAGGGWYGTHWWQVGRFEVSTDDAYVAADTSILAAKVGGYVKSVDVVANQWVKAGDVIARIDDGDYTLALRAAQDKIATQEAALSRFDEQEKAAEAAVAQARAQLVATQADLQRTQLEFDRQNKLASSHFASQSVLDNARADRDKAQANVAAGQAAVASAEAAVAVLKAQRTEASRVLDQYRTGRDQAQRDLDFTVVRAPIDGVVGNRAVQVGQLVQAGTRLAAVVPLAGVYVDANFKETQLGRLHQGQRVRVWVDAYPDRDFVGTVMSVSPASGSVFSLLPPENATGNFTKIVQRVPVRIGFDAGALEGRNLRPGMSVTAVVDTRADAS</sequence>
<feature type="region of interest" description="Disordered" evidence="2">
    <location>
        <begin position="1"/>
        <end position="32"/>
    </location>
</feature>
<dbReference type="InterPro" id="IPR058792">
    <property type="entry name" value="Beta-barrel_RND_2"/>
</dbReference>
<dbReference type="EMBL" id="VAUP01000022">
    <property type="protein sequence ID" value="TLX42865.1"/>
    <property type="molecule type" value="Genomic_DNA"/>
</dbReference>
<evidence type="ECO:0000256" key="1">
    <source>
        <dbReference type="SAM" id="Coils"/>
    </source>
</evidence>
<keyword evidence="3" id="KW-0472">Membrane</keyword>
<gene>
    <name evidence="7" type="ORF">FBQ73_09375</name>
</gene>
<dbReference type="Gene3D" id="1.10.287.470">
    <property type="entry name" value="Helix hairpin bin"/>
    <property type="match status" value="2"/>
</dbReference>
<reference evidence="7 8" key="1">
    <citation type="submission" date="2019-05" db="EMBL/GenBank/DDBJ databases">
        <authorList>
            <person name="Zhou X."/>
        </authorList>
    </citation>
    <scope>NUCLEOTIDE SEQUENCE [LARGE SCALE GENOMIC DNA]</scope>
    <source>
        <strain evidence="7 8">DSM 432</strain>
    </source>
</reference>
<evidence type="ECO:0000313" key="7">
    <source>
        <dbReference type="EMBL" id="TLX42865.1"/>
    </source>
</evidence>
<feature type="coiled-coil region" evidence="1">
    <location>
        <begin position="164"/>
        <end position="250"/>
    </location>
</feature>
<feature type="domain" description="Multidrug resistance protein MdtA-like barrel-sandwich hybrid" evidence="5">
    <location>
        <begin position="128"/>
        <end position="320"/>
    </location>
</feature>
<dbReference type="Proteomes" id="UP000305131">
    <property type="component" value="Unassembled WGS sequence"/>
</dbReference>
<feature type="transmembrane region" description="Helical" evidence="3">
    <location>
        <begin position="85"/>
        <end position="106"/>
    </location>
</feature>
<keyword evidence="1" id="KW-0175">Coiled coil</keyword>
<dbReference type="Pfam" id="PF25954">
    <property type="entry name" value="Beta-barrel_RND_2"/>
    <property type="match status" value="1"/>
</dbReference>
<evidence type="ECO:0000256" key="3">
    <source>
        <dbReference type="SAM" id="Phobius"/>
    </source>
</evidence>
<organism evidence="7 8">
    <name type="scientific">Xanthobacter autotrophicus</name>
    <dbReference type="NCBI Taxonomy" id="280"/>
    <lineage>
        <taxon>Bacteria</taxon>
        <taxon>Pseudomonadati</taxon>
        <taxon>Pseudomonadota</taxon>
        <taxon>Alphaproteobacteria</taxon>
        <taxon>Hyphomicrobiales</taxon>
        <taxon>Xanthobacteraceae</taxon>
        <taxon>Xanthobacter</taxon>
    </lineage>
</organism>
<keyword evidence="3" id="KW-0812">Transmembrane</keyword>
<evidence type="ECO:0000259" key="5">
    <source>
        <dbReference type="Pfam" id="PF25917"/>
    </source>
</evidence>
<dbReference type="Pfam" id="PF25876">
    <property type="entry name" value="HH_MFP_RND"/>
    <property type="match status" value="1"/>
</dbReference>
<dbReference type="InterPro" id="IPR058624">
    <property type="entry name" value="MdtA-like_HH"/>
</dbReference>
<dbReference type="GO" id="GO:0055085">
    <property type="term" value="P:transmembrane transport"/>
    <property type="evidence" value="ECO:0007669"/>
    <property type="project" value="InterPro"/>
</dbReference>
<evidence type="ECO:0000313" key="8">
    <source>
        <dbReference type="Proteomes" id="UP000305131"/>
    </source>
</evidence>
<dbReference type="PANTHER" id="PTHR30386:SF24">
    <property type="entry name" value="MULTIDRUG RESISTANCE EFFLUX PUMP"/>
    <property type="match status" value="1"/>
</dbReference>
<dbReference type="SUPFAM" id="SSF111369">
    <property type="entry name" value="HlyD-like secretion proteins"/>
    <property type="match status" value="2"/>
</dbReference>
<dbReference type="OrthoDB" id="9811754at2"/>
<proteinExistence type="predicted"/>
<dbReference type="AlphaFoldDB" id="A0A6C1KF61"/>
<dbReference type="Pfam" id="PF25917">
    <property type="entry name" value="BSH_RND"/>
    <property type="match status" value="1"/>
</dbReference>
<dbReference type="Gene3D" id="2.40.30.170">
    <property type="match status" value="1"/>
</dbReference>
<name>A0A6C1KF61_XANAU</name>
<dbReference type="InterPro" id="IPR050739">
    <property type="entry name" value="MFP"/>
</dbReference>
<evidence type="ECO:0000259" key="6">
    <source>
        <dbReference type="Pfam" id="PF25954"/>
    </source>
</evidence>
<protein>
    <submittedName>
        <fullName evidence="7">HlyD family secretion protein</fullName>
    </submittedName>
</protein>
<evidence type="ECO:0000259" key="4">
    <source>
        <dbReference type="Pfam" id="PF25876"/>
    </source>
</evidence>
<evidence type="ECO:0000256" key="2">
    <source>
        <dbReference type="SAM" id="MobiDB-lite"/>
    </source>
</evidence>
<feature type="domain" description="Multidrug resistance protein MdtA-like alpha-helical hairpin" evidence="4">
    <location>
        <begin position="192"/>
        <end position="255"/>
    </location>
</feature>